<accession>A0A8X6QVA7</accession>
<dbReference type="EMBL" id="BMAW01086376">
    <property type="protein sequence ID" value="GFU47054.1"/>
    <property type="molecule type" value="Genomic_DNA"/>
</dbReference>
<organism evidence="1 2">
    <name type="scientific">Nephila pilipes</name>
    <name type="common">Giant wood spider</name>
    <name type="synonym">Nephila maculata</name>
    <dbReference type="NCBI Taxonomy" id="299642"/>
    <lineage>
        <taxon>Eukaryota</taxon>
        <taxon>Metazoa</taxon>
        <taxon>Ecdysozoa</taxon>
        <taxon>Arthropoda</taxon>
        <taxon>Chelicerata</taxon>
        <taxon>Arachnida</taxon>
        <taxon>Araneae</taxon>
        <taxon>Araneomorphae</taxon>
        <taxon>Entelegynae</taxon>
        <taxon>Araneoidea</taxon>
        <taxon>Nephilidae</taxon>
        <taxon>Nephila</taxon>
    </lineage>
</organism>
<evidence type="ECO:0000313" key="1">
    <source>
        <dbReference type="EMBL" id="GFU47054.1"/>
    </source>
</evidence>
<gene>
    <name evidence="1" type="ORF">NPIL_66641</name>
</gene>
<keyword evidence="2" id="KW-1185">Reference proteome</keyword>
<dbReference type="Proteomes" id="UP000887013">
    <property type="component" value="Unassembled WGS sequence"/>
</dbReference>
<reference evidence="1" key="1">
    <citation type="submission" date="2020-08" db="EMBL/GenBank/DDBJ databases">
        <title>Multicomponent nature underlies the extraordinary mechanical properties of spider dragline silk.</title>
        <authorList>
            <person name="Kono N."/>
            <person name="Nakamura H."/>
            <person name="Mori M."/>
            <person name="Yoshida Y."/>
            <person name="Ohtoshi R."/>
            <person name="Malay A.D."/>
            <person name="Moran D.A.P."/>
            <person name="Tomita M."/>
            <person name="Numata K."/>
            <person name="Arakawa K."/>
        </authorList>
    </citation>
    <scope>NUCLEOTIDE SEQUENCE</scope>
</reference>
<proteinExistence type="predicted"/>
<evidence type="ECO:0000313" key="2">
    <source>
        <dbReference type="Proteomes" id="UP000887013"/>
    </source>
</evidence>
<protein>
    <submittedName>
        <fullName evidence="1">Uncharacterized protein</fullName>
    </submittedName>
</protein>
<sequence>MMQFYETFYSKVIVSFFLVCIKCKKRFVSEMHLQSLLTVATCSVERRRSQLECGRTAAGSTLQRSDGPYLPALLPLLRAKQSRECRPRLLPLTGGSNDV</sequence>
<dbReference type="AlphaFoldDB" id="A0A8X6QVA7"/>
<name>A0A8X6QVA7_NEPPI</name>
<comment type="caution">
    <text evidence="1">The sequence shown here is derived from an EMBL/GenBank/DDBJ whole genome shotgun (WGS) entry which is preliminary data.</text>
</comment>